<reference evidence="2" key="1">
    <citation type="submission" date="2021-01" db="EMBL/GenBank/DDBJ databases">
        <authorList>
            <person name="Kaushik A."/>
        </authorList>
    </citation>
    <scope>NUCLEOTIDE SEQUENCE</scope>
    <source>
        <strain evidence="2">AG5</strain>
    </source>
</reference>
<dbReference type="InterPro" id="IPR036375">
    <property type="entry name" value="Hemopexin-like_dom_sf"/>
</dbReference>
<name>A0A8H3E018_9AGAM</name>
<dbReference type="EMBL" id="CAJNJQ010002058">
    <property type="protein sequence ID" value="CAE7159891.1"/>
    <property type="molecule type" value="Genomic_DNA"/>
</dbReference>
<evidence type="ECO:0000313" key="3">
    <source>
        <dbReference type="Proteomes" id="UP000663827"/>
    </source>
</evidence>
<evidence type="ECO:0000256" key="1">
    <source>
        <dbReference type="PROSITE-ProRule" id="PRU01011"/>
    </source>
</evidence>
<dbReference type="InterPro" id="IPR018487">
    <property type="entry name" value="Hemopexin-like_repeat"/>
</dbReference>
<dbReference type="SUPFAM" id="SSF50923">
    <property type="entry name" value="Hemopexin-like domain"/>
    <property type="match status" value="1"/>
</dbReference>
<dbReference type="AlphaFoldDB" id="A0A8H3E018"/>
<proteinExistence type="predicted"/>
<dbReference type="SMART" id="SM00120">
    <property type="entry name" value="HX"/>
    <property type="match status" value="4"/>
</dbReference>
<comment type="caution">
    <text evidence="2">The sequence shown here is derived from an EMBL/GenBank/DDBJ whole genome shotgun (WGS) entry which is preliminary data.</text>
</comment>
<organism evidence="2 3">
    <name type="scientific">Rhizoctonia solani</name>
    <dbReference type="NCBI Taxonomy" id="456999"/>
    <lineage>
        <taxon>Eukaryota</taxon>
        <taxon>Fungi</taxon>
        <taxon>Dikarya</taxon>
        <taxon>Basidiomycota</taxon>
        <taxon>Agaricomycotina</taxon>
        <taxon>Agaricomycetes</taxon>
        <taxon>Cantharellales</taxon>
        <taxon>Ceratobasidiaceae</taxon>
        <taxon>Rhizoctonia</taxon>
    </lineage>
</organism>
<dbReference type="Proteomes" id="UP000663827">
    <property type="component" value="Unassembled WGS sequence"/>
</dbReference>
<dbReference type="Gene3D" id="2.110.10.10">
    <property type="entry name" value="Hemopexin-like domain"/>
    <property type="match status" value="2"/>
</dbReference>
<evidence type="ECO:0000313" key="2">
    <source>
        <dbReference type="EMBL" id="CAE7159891.1"/>
    </source>
</evidence>
<gene>
    <name evidence="2" type="ORF">RDB_LOCUS97976</name>
</gene>
<sequence length="224" mass="25052">MPGRAATNITGTNQSYFFKGDKYVKISWTPGKTDDEISYGPTEFVKEWESLKEAGFSQVDAILPILGHDHRAYFFSGDKYARIEYVPGAPGDKILGGVRSIADNWASIKKAGFDRVDAALNVPGKAGEVYVFYKEQYAHIKYTEGKNDDELLDEPWPITSAWTATGFKSFDTIIPRPGNDLNAYIFSGEKYSQVEVNVGRADQLVSEPRDVPPYWPSLHKAGFY</sequence>
<protein>
    <submittedName>
        <fullName evidence="2">Uncharacterized protein</fullName>
    </submittedName>
</protein>
<accession>A0A8H3E018</accession>
<dbReference type="PROSITE" id="PS51642">
    <property type="entry name" value="HEMOPEXIN_2"/>
    <property type="match status" value="1"/>
</dbReference>
<feature type="repeat" description="Hemopexin" evidence="1">
    <location>
        <begin position="56"/>
        <end position="108"/>
    </location>
</feature>